<proteinExistence type="predicted"/>
<dbReference type="Gene3D" id="3.10.20.30">
    <property type="match status" value="1"/>
</dbReference>
<dbReference type="InterPro" id="IPR016155">
    <property type="entry name" value="Mopterin_synth/thiamin_S_b"/>
</dbReference>
<reference evidence="1" key="1">
    <citation type="journal article" date="2020" name="mSystems">
        <title>Genome- and Community-Level Interaction Insights into Carbon Utilization and Element Cycling Functions of Hydrothermarchaeota in Hydrothermal Sediment.</title>
        <authorList>
            <person name="Zhou Z."/>
            <person name="Liu Y."/>
            <person name="Xu W."/>
            <person name="Pan J."/>
            <person name="Luo Z.H."/>
            <person name="Li M."/>
        </authorList>
    </citation>
    <scope>NUCLEOTIDE SEQUENCE [LARGE SCALE GENOMIC DNA]</scope>
    <source>
        <strain evidence="1">HyVt-185</strain>
        <strain evidence="2">HyVt-386</strain>
    </source>
</reference>
<dbReference type="EMBL" id="DRIE01000020">
    <property type="protein sequence ID" value="HEC56524.1"/>
    <property type="molecule type" value="Genomic_DNA"/>
</dbReference>
<name>A0A7C0X3A8_9EURY</name>
<comment type="caution">
    <text evidence="1">The sequence shown here is derived from an EMBL/GenBank/DDBJ whole genome shotgun (WGS) entry which is preliminary data.</text>
</comment>
<dbReference type="InterPro" id="IPR012675">
    <property type="entry name" value="Beta-grasp_dom_sf"/>
</dbReference>
<dbReference type="Proteomes" id="UP000885863">
    <property type="component" value="Unassembled WGS sequence"/>
</dbReference>
<evidence type="ECO:0000313" key="2">
    <source>
        <dbReference type="EMBL" id="HEC56524.1"/>
    </source>
</evidence>
<protein>
    <submittedName>
        <fullName evidence="1">Uncharacterized protein</fullName>
    </submittedName>
</protein>
<organism evidence="1">
    <name type="scientific">Candidatus Syntropharchaeum butanivorans</name>
    <dbReference type="NCBI Taxonomy" id="1839936"/>
    <lineage>
        <taxon>Archaea</taxon>
        <taxon>Methanobacteriati</taxon>
        <taxon>Methanobacteriota</taxon>
        <taxon>Stenosarchaea group</taxon>
        <taxon>Methanomicrobia</taxon>
        <taxon>Methanosarcinales</taxon>
        <taxon>ANME-2 cluster</taxon>
        <taxon>Candidatus Syntropharchaeum</taxon>
    </lineage>
</organism>
<dbReference type="AlphaFoldDB" id="A0A7C0X3A8"/>
<dbReference type="SUPFAM" id="SSF54285">
    <property type="entry name" value="MoaD/ThiS"/>
    <property type="match status" value="1"/>
</dbReference>
<dbReference type="EMBL" id="DQZR01000015">
    <property type="protein sequence ID" value="HDM35686.1"/>
    <property type="molecule type" value="Genomic_DNA"/>
</dbReference>
<dbReference type="Proteomes" id="UP000885936">
    <property type="component" value="Unassembled WGS sequence"/>
</dbReference>
<sequence>MIIKLPDGSIREVEVSSMRVDELLRSLSLNPVLFLVKKDGKFIPDDYIVGGDDTIELIRSTHSG</sequence>
<gene>
    <name evidence="1" type="ORF">ENG09_00330</name>
    <name evidence="2" type="ORF">ENI32_01365</name>
</gene>
<evidence type="ECO:0000313" key="1">
    <source>
        <dbReference type="EMBL" id="HDM35686.1"/>
    </source>
</evidence>
<accession>A0A7C0X3A8</accession>